<comment type="caution">
    <text evidence="1">The sequence shown here is derived from an EMBL/GenBank/DDBJ whole genome shotgun (WGS) entry which is preliminary data.</text>
</comment>
<sequence length="84" mass="10086">MREMRKSGEMMAREFIDWVNSATSSEFRQFAQQIAREHRSLQQETFDLFLHCVEKWAEMYKMDLYDPRNAGACRLSYEILKAID</sequence>
<name>A0A420VDZ3_9BACI</name>
<dbReference type="EMBL" id="AZRV01000035">
    <property type="protein sequence ID" value="RKO61730.1"/>
    <property type="molecule type" value="Genomic_DNA"/>
</dbReference>
<reference evidence="1 2" key="1">
    <citation type="submission" date="2013-12" db="EMBL/GenBank/DDBJ databases">
        <title>Genome and proteome characterization of Caldibacillus debilis GB1 derived from a cellulolytic aero-tolerant co-culture.</title>
        <authorList>
            <person name="Wushke S.T."/>
            <person name="Zhang X."/>
            <person name="Fristensky B."/>
            <person name="Wilkins J.A."/>
            <person name="Levin D.B."/>
            <person name="Sparling R."/>
        </authorList>
    </citation>
    <scope>NUCLEOTIDE SEQUENCE [LARGE SCALE GENOMIC DNA]</scope>
    <source>
        <strain evidence="1 2">GB1</strain>
    </source>
</reference>
<protein>
    <submittedName>
        <fullName evidence="1">Uncharacterized protein</fullName>
    </submittedName>
</protein>
<evidence type="ECO:0000313" key="1">
    <source>
        <dbReference type="EMBL" id="RKO61730.1"/>
    </source>
</evidence>
<dbReference type="AlphaFoldDB" id="A0A420VDZ3"/>
<evidence type="ECO:0000313" key="2">
    <source>
        <dbReference type="Proteomes" id="UP000286235"/>
    </source>
</evidence>
<dbReference type="RefSeq" id="WP_120669093.1">
    <property type="nucleotide sequence ID" value="NZ_AZRV01000035.1"/>
</dbReference>
<accession>A0A420VDZ3</accession>
<organism evidence="1 2">
    <name type="scientific">Caldibacillus debilis GB1</name>
    <dbReference type="NCBI Taxonomy" id="1339248"/>
    <lineage>
        <taxon>Bacteria</taxon>
        <taxon>Bacillati</taxon>
        <taxon>Bacillota</taxon>
        <taxon>Bacilli</taxon>
        <taxon>Bacillales</taxon>
        <taxon>Bacillaceae</taxon>
        <taxon>Caldibacillus</taxon>
    </lineage>
</organism>
<gene>
    <name evidence="1" type="ORF">Cdeb_01201</name>
</gene>
<proteinExistence type="predicted"/>
<dbReference type="Proteomes" id="UP000286235">
    <property type="component" value="Unassembled WGS sequence"/>
</dbReference>
<keyword evidence="2" id="KW-1185">Reference proteome</keyword>